<sequence>MASFSLSSFIQIPSTSNCEKYSNLQKKFQTAVSIREPHTEFSLSFSSLPSCNAIQKTLPLAASIAILLWSSPAHAGFMSGMTGIESVPGPQLPQIDFLTRLNEENQKKYAENDARFKSSPLLKKLLEQSKLNKEKNRREIENKYCIRGAEWGVGDCSAEGLSPEERENFIAMLKQKAAEIESQK</sequence>
<dbReference type="Proteomes" id="UP001341840">
    <property type="component" value="Unassembled WGS sequence"/>
</dbReference>
<comment type="caution">
    <text evidence="1">The sequence shown here is derived from an EMBL/GenBank/DDBJ whole genome shotgun (WGS) entry which is preliminary data.</text>
</comment>
<dbReference type="PANTHER" id="PTHR36730">
    <property type="entry name" value="OS03G0210700 PROTEIN"/>
    <property type="match status" value="1"/>
</dbReference>
<reference evidence="1 2" key="1">
    <citation type="journal article" date="2023" name="Plants (Basel)">
        <title>Bridging the Gap: Combining Genomics and Transcriptomics Approaches to Understand Stylosanthes scabra, an Orphan Legume from the Brazilian Caatinga.</title>
        <authorList>
            <person name="Ferreira-Neto J.R.C."/>
            <person name="da Silva M.D."/>
            <person name="Binneck E."/>
            <person name="de Melo N.F."/>
            <person name="da Silva R.H."/>
            <person name="de Melo A.L.T.M."/>
            <person name="Pandolfi V."/>
            <person name="Bustamante F.O."/>
            <person name="Brasileiro-Vidal A.C."/>
            <person name="Benko-Iseppon A.M."/>
        </authorList>
    </citation>
    <scope>NUCLEOTIDE SEQUENCE [LARGE SCALE GENOMIC DNA]</scope>
    <source>
        <tissue evidence="1">Leaves</tissue>
    </source>
</reference>
<keyword evidence="2" id="KW-1185">Reference proteome</keyword>
<evidence type="ECO:0000313" key="2">
    <source>
        <dbReference type="Proteomes" id="UP001341840"/>
    </source>
</evidence>
<organism evidence="1 2">
    <name type="scientific">Stylosanthes scabra</name>
    <dbReference type="NCBI Taxonomy" id="79078"/>
    <lineage>
        <taxon>Eukaryota</taxon>
        <taxon>Viridiplantae</taxon>
        <taxon>Streptophyta</taxon>
        <taxon>Embryophyta</taxon>
        <taxon>Tracheophyta</taxon>
        <taxon>Spermatophyta</taxon>
        <taxon>Magnoliopsida</taxon>
        <taxon>eudicotyledons</taxon>
        <taxon>Gunneridae</taxon>
        <taxon>Pentapetalae</taxon>
        <taxon>rosids</taxon>
        <taxon>fabids</taxon>
        <taxon>Fabales</taxon>
        <taxon>Fabaceae</taxon>
        <taxon>Papilionoideae</taxon>
        <taxon>50 kb inversion clade</taxon>
        <taxon>dalbergioids sensu lato</taxon>
        <taxon>Dalbergieae</taxon>
        <taxon>Pterocarpus clade</taxon>
        <taxon>Stylosanthes</taxon>
    </lineage>
</organism>
<name>A0ABU6SI28_9FABA</name>
<accession>A0ABU6SI28</accession>
<proteinExistence type="predicted"/>
<gene>
    <name evidence="1" type="ORF">PIB30_052421</name>
</gene>
<protein>
    <submittedName>
        <fullName evidence="1">Uncharacterized protein</fullName>
    </submittedName>
</protein>
<dbReference type="EMBL" id="JASCZI010060795">
    <property type="protein sequence ID" value="MED6136060.1"/>
    <property type="molecule type" value="Genomic_DNA"/>
</dbReference>
<evidence type="ECO:0000313" key="1">
    <source>
        <dbReference type="EMBL" id="MED6136060.1"/>
    </source>
</evidence>
<dbReference type="PANTHER" id="PTHR36730:SF1">
    <property type="entry name" value="CATHEPSIN PROPEPTIDE INHIBITOR DOMAIN-CONTAINING PROTEIN"/>
    <property type="match status" value="1"/>
</dbReference>